<dbReference type="InterPro" id="IPR001460">
    <property type="entry name" value="PCN-bd_Tpept"/>
</dbReference>
<dbReference type="EMBL" id="LO017727">
    <property type="protein sequence ID" value="CRH05035.1"/>
    <property type="molecule type" value="Genomic_DNA"/>
</dbReference>
<dbReference type="Pfam" id="PF00905">
    <property type="entry name" value="Transpeptidase"/>
    <property type="match status" value="1"/>
</dbReference>
<keyword evidence="9" id="KW-0511">Multifunctional enzyme</keyword>
<reference evidence="16" key="1">
    <citation type="submission" date="2015-04" db="EMBL/GenBank/DDBJ databases">
        <authorList>
            <person name="Syromyatnikov M.Y."/>
            <person name="Popov V.N."/>
        </authorList>
    </citation>
    <scope>NUCLEOTIDE SEQUENCE</scope>
    <source>
        <strain evidence="16">MO-1</strain>
    </source>
</reference>
<dbReference type="InterPro" id="IPR050396">
    <property type="entry name" value="Glycosyltr_51/Transpeptidase"/>
</dbReference>
<keyword evidence="8 16" id="KW-0378">Hydrolase</keyword>
<evidence type="ECO:0000259" key="15">
    <source>
        <dbReference type="Pfam" id="PF06832"/>
    </source>
</evidence>
<dbReference type="PANTHER" id="PTHR32282:SF15">
    <property type="entry name" value="PENICILLIN-BINDING PROTEIN 1C"/>
    <property type="match status" value="1"/>
</dbReference>
<evidence type="ECO:0000256" key="3">
    <source>
        <dbReference type="ARBA" id="ARBA00007739"/>
    </source>
</evidence>
<keyword evidence="4" id="KW-0121">Carboxypeptidase</keyword>
<keyword evidence="12" id="KW-0472">Membrane</keyword>
<evidence type="ECO:0000256" key="4">
    <source>
        <dbReference type="ARBA" id="ARBA00022645"/>
    </source>
</evidence>
<accession>A0A1S7LDP5</accession>
<protein>
    <recommendedName>
        <fullName evidence="10">peptidoglycan glycosyltransferase</fullName>
        <ecNumber evidence="10">2.4.99.28</ecNumber>
    </recommendedName>
</protein>
<dbReference type="GO" id="GO:0009252">
    <property type="term" value="P:peptidoglycan biosynthetic process"/>
    <property type="evidence" value="ECO:0007669"/>
    <property type="project" value="UniProtKB-UniPathway"/>
</dbReference>
<sequence length="784" mass="86612">MKRWPGKTGSWGLITLLLWGLVVGVALLDWLYPLPLPHSGGLSPSGGSVVVTDQQGYPLRAFADARGLWRYHTTPEKLSPLYLQALLAYEDRWFYHHPGVNPLALVRAAWQNLHAGRILSGGSTLTMQVARLLEPHPRTLLGKVRQIARALQLEWHLEKREILTLYLNYAPFGGTLEGVEAASRSYLGKSAEELSHAEAALLAVLPQAPSRLRPDRHPQRAQAARDKVLKRLALQQVWDHQTIREARMEQVWAQRPQQPFLAPLLARRLLKQQGRNRAMITSSIDTAMQRMVEQRLTTHLSRFPRGTSAAILIVENSSMQVRAYAGSAQFHDSSARGQVDMVRAVRSPGSTLKPFLYAMALEQGLIHSQSLLSDTPRSFDGYVPANFDRTFLGPISAADALARSRNLPAVDLLTRLGADHFSARLRQGGLVLRLPEGAKPNQALILGGVGVTLEQLTSSYAALARGGLTAPLRFTPQAPLVERRMLDEGAAWITRQMLSNHRPDMADSSGIAMEQQRRIAWKTGTSYGFRDAWAMGVTDPYTVGVWVGRPDGTPSPGHYGAISALPLLIDLADALPRQSRWKRSQTPPPSVARKTICWPLGIAPRHERDPLCHERRKAWVLNATVPPTLPDPAHWRPLQQTMTVDADSGERVDGSGCGAKRLVTRRFARWPARLEPWLSGARKQRAALPPWACPPDKQPITEAPLKLLGARDGETILPAGASGQKPTLSLTSIGGTGERYWLINGQLKGAGATYSFALQQPGDYRITVLDEMGEYDSIELHFIH</sequence>
<dbReference type="InterPro" id="IPR023346">
    <property type="entry name" value="Lysozyme-like_dom_sf"/>
</dbReference>
<dbReference type="UniPathway" id="UPA00219"/>
<dbReference type="GO" id="GO:0004180">
    <property type="term" value="F:carboxypeptidase activity"/>
    <property type="evidence" value="ECO:0007669"/>
    <property type="project" value="UniProtKB-KW"/>
</dbReference>
<feature type="domain" description="Penicillin-binding C-terminal" evidence="15">
    <location>
        <begin position="698"/>
        <end position="779"/>
    </location>
</feature>
<evidence type="ECO:0000256" key="11">
    <source>
        <dbReference type="ARBA" id="ARBA00049902"/>
    </source>
</evidence>
<organism evidence="16">
    <name type="scientific">Magnetococcus massalia (strain MO-1)</name>
    <dbReference type="NCBI Taxonomy" id="451514"/>
    <lineage>
        <taxon>Bacteria</taxon>
        <taxon>Pseudomonadati</taxon>
        <taxon>Pseudomonadota</taxon>
        <taxon>Magnetococcia</taxon>
        <taxon>Magnetococcales</taxon>
        <taxon>Magnetococcaceae</taxon>
        <taxon>Magnetococcus</taxon>
    </lineage>
</organism>
<evidence type="ECO:0000256" key="5">
    <source>
        <dbReference type="ARBA" id="ARBA00022670"/>
    </source>
</evidence>
<evidence type="ECO:0000259" key="13">
    <source>
        <dbReference type="Pfam" id="PF00905"/>
    </source>
</evidence>
<comment type="similarity">
    <text evidence="3">In the N-terminal section; belongs to the glycosyltransferase 51 family.</text>
</comment>
<dbReference type="InterPro" id="IPR009647">
    <property type="entry name" value="PBP_C"/>
</dbReference>
<dbReference type="Pfam" id="PF06832">
    <property type="entry name" value="BiPBP_C"/>
    <property type="match status" value="1"/>
</dbReference>
<dbReference type="GO" id="GO:0030288">
    <property type="term" value="C:outer membrane-bounded periplasmic space"/>
    <property type="evidence" value="ECO:0007669"/>
    <property type="project" value="TreeGrafter"/>
</dbReference>
<keyword evidence="12" id="KW-0812">Transmembrane</keyword>
<evidence type="ECO:0000256" key="9">
    <source>
        <dbReference type="ARBA" id="ARBA00023268"/>
    </source>
</evidence>
<dbReference type="SUPFAM" id="SSF56601">
    <property type="entry name" value="beta-lactamase/transpeptidase-like"/>
    <property type="match status" value="1"/>
</dbReference>
<keyword evidence="6 16" id="KW-0328">Glycosyltransferase</keyword>
<dbReference type="EC" id="2.4.99.28" evidence="10"/>
<dbReference type="AlphaFoldDB" id="A0A1S7LDP5"/>
<dbReference type="Pfam" id="PF00912">
    <property type="entry name" value="Transgly"/>
    <property type="match status" value="1"/>
</dbReference>
<feature type="domain" description="Glycosyl transferase family 51" evidence="14">
    <location>
        <begin position="68"/>
        <end position="232"/>
    </location>
</feature>
<evidence type="ECO:0000256" key="8">
    <source>
        <dbReference type="ARBA" id="ARBA00022801"/>
    </source>
</evidence>
<evidence type="ECO:0000256" key="1">
    <source>
        <dbReference type="ARBA" id="ARBA00004752"/>
    </source>
</evidence>
<comment type="pathway">
    <text evidence="1">Cell wall biogenesis; peptidoglycan biosynthesis.</text>
</comment>
<dbReference type="InterPro" id="IPR036950">
    <property type="entry name" value="PBP_transglycosylase"/>
</dbReference>
<evidence type="ECO:0000256" key="6">
    <source>
        <dbReference type="ARBA" id="ARBA00022676"/>
    </source>
</evidence>
<evidence type="ECO:0000259" key="14">
    <source>
        <dbReference type="Pfam" id="PF00912"/>
    </source>
</evidence>
<evidence type="ECO:0000256" key="12">
    <source>
        <dbReference type="SAM" id="Phobius"/>
    </source>
</evidence>
<comment type="similarity">
    <text evidence="2">In the C-terminal section; belongs to the transpeptidase family.</text>
</comment>
<feature type="domain" description="Penicillin-binding protein transpeptidase" evidence="13">
    <location>
        <begin position="310"/>
        <end position="530"/>
    </location>
</feature>
<keyword evidence="12" id="KW-1133">Transmembrane helix</keyword>
<dbReference type="SUPFAM" id="SSF53955">
    <property type="entry name" value="Lysozyme-like"/>
    <property type="match status" value="1"/>
</dbReference>
<dbReference type="InterPro" id="IPR011815">
    <property type="entry name" value="PBP_1c"/>
</dbReference>
<dbReference type="GO" id="GO:0006508">
    <property type="term" value="P:proteolysis"/>
    <property type="evidence" value="ECO:0007669"/>
    <property type="project" value="UniProtKB-KW"/>
</dbReference>
<evidence type="ECO:0000256" key="2">
    <source>
        <dbReference type="ARBA" id="ARBA00007090"/>
    </source>
</evidence>
<keyword evidence="5" id="KW-0645">Protease</keyword>
<feature type="transmembrane region" description="Helical" evidence="12">
    <location>
        <begin position="12"/>
        <end position="32"/>
    </location>
</feature>
<dbReference type="InterPro" id="IPR012338">
    <property type="entry name" value="Beta-lactam/transpept-like"/>
</dbReference>
<dbReference type="InterPro" id="IPR001264">
    <property type="entry name" value="Glyco_trans_51"/>
</dbReference>
<dbReference type="GO" id="GO:0008658">
    <property type="term" value="F:penicillin binding"/>
    <property type="evidence" value="ECO:0007669"/>
    <property type="project" value="InterPro"/>
</dbReference>
<dbReference type="GO" id="GO:0008955">
    <property type="term" value="F:peptidoglycan glycosyltransferase activity"/>
    <property type="evidence" value="ECO:0007669"/>
    <property type="project" value="UniProtKB-EC"/>
</dbReference>
<keyword evidence="7 16" id="KW-0808">Transferase</keyword>
<name>A0A1S7LDP5_MAGMO</name>
<evidence type="ECO:0000256" key="10">
    <source>
        <dbReference type="ARBA" id="ARBA00044770"/>
    </source>
</evidence>
<dbReference type="NCBIfam" id="TIGR02073">
    <property type="entry name" value="PBP_1c"/>
    <property type="match status" value="1"/>
</dbReference>
<dbReference type="PANTHER" id="PTHR32282">
    <property type="entry name" value="BINDING PROTEIN TRANSPEPTIDASE, PUTATIVE-RELATED"/>
    <property type="match status" value="1"/>
</dbReference>
<dbReference type="Gene3D" id="3.40.710.10">
    <property type="entry name" value="DD-peptidase/beta-lactamase superfamily"/>
    <property type="match status" value="1"/>
</dbReference>
<comment type="catalytic activity">
    <reaction evidence="11">
        <text>[GlcNAc-(1-&gt;4)-Mur2Ac(oyl-L-Ala-gamma-D-Glu-L-Lys-D-Ala-D-Ala)](n)-di-trans,octa-cis-undecaprenyl diphosphate + beta-D-GlcNAc-(1-&gt;4)-Mur2Ac(oyl-L-Ala-gamma-D-Glu-L-Lys-D-Ala-D-Ala)-di-trans,octa-cis-undecaprenyl diphosphate = [GlcNAc-(1-&gt;4)-Mur2Ac(oyl-L-Ala-gamma-D-Glu-L-Lys-D-Ala-D-Ala)](n+1)-di-trans,octa-cis-undecaprenyl diphosphate + di-trans,octa-cis-undecaprenyl diphosphate + H(+)</text>
        <dbReference type="Rhea" id="RHEA:23708"/>
        <dbReference type="Rhea" id="RHEA-COMP:9602"/>
        <dbReference type="Rhea" id="RHEA-COMP:9603"/>
        <dbReference type="ChEBI" id="CHEBI:15378"/>
        <dbReference type="ChEBI" id="CHEBI:58405"/>
        <dbReference type="ChEBI" id="CHEBI:60033"/>
        <dbReference type="ChEBI" id="CHEBI:78435"/>
        <dbReference type="EC" id="2.4.99.28"/>
    </reaction>
</comment>
<dbReference type="Gene3D" id="1.10.3810.10">
    <property type="entry name" value="Biosynthetic peptidoglycan transglycosylase-like"/>
    <property type="match status" value="1"/>
</dbReference>
<dbReference type="FunFam" id="1.10.3810.10:FF:000006">
    <property type="entry name" value="Penicillin-binding protein 1C"/>
    <property type="match status" value="1"/>
</dbReference>
<evidence type="ECO:0000256" key="7">
    <source>
        <dbReference type="ARBA" id="ARBA00022679"/>
    </source>
</evidence>
<proteinExistence type="inferred from homology"/>
<evidence type="ECO:0000313" key="16">
    <source>
        <dbReference type="EMBL" id="CRH05035.1"/>
    </source>
</evidence>
<gene>
    <name evidence="16" type="primary">pbpC</name>
    <name evidence="16" type="ORF">MAGMO_0834</name>
</gene>